<dbReference type="PRINTS" id="PR00474">
    <property type="entry name" value="GLU5KINASE"/>
</dbReference>
<keyword evidence="5 11" id="KW-0808">Transferase</keyword>
<sequence>MCETIVIKIGGNALAEMNETFFKMLRQLQQQAVQIVIVHGGGPMISKACTEMGLKVIKKSGIRVTDQMTMAVTQQVITETIQPKLLQVLKQQGISAVAMNTQDKMVQGDYLNQSDYGYVGLPAQLPAHTKTYLAQGNVVIFGPLCQTEDQTWLNVNADTMAAFVAKALKADRLVLMTDVPGVLYNGHVMPNVHYQQVQRLIASGILKRGMVPKVAAAYKALEAGVSQVEILGDLSKHGTLVLP</sequence>
<reference evidence="12" key="1">
    <citation type="journal article" date="2019" name="Int. J. Syst. Evol. Microbiol.">
        <title>The Global Catalogue of Microorganisms (GCM) 10K type strain sequencing project: providing services to taxonomists for standard genome sequencing and annotation.</title>
        <authorList>
            <consortium name="The Broad Institute Genomics Platform"/>
            <consortium name="The Broad Institute Genome Sequencing Center for Infectious Disease"/>
            <person name="Wu L."/>
            <person name="Ma J."/>
        </authorList>
    </citation>
    <scope>NUCLEOTIDE SEQUENCE [LARGE SCALE GENOMIC DNA]</scope>
    <source>
        <strain evidence="12">CCM 8896</strain>
    </source>
</reference>
<gene>
    <name evidence="11" type="primary">argB</name>
    <name evidence="11" type="ORF">ACFQ5M_03895</name>
</gene>
<evidence type="ECO:0000256" key="3">
    <source>
        <dbReference type="ARBA" id="ARBA00022571"/>
    </source>
</evidence>
<dbReference type="PANTHER" id="PTHR23342:SF0">
    <property type="entry name" value="N-ACETYLGLUTAMATE SYNTHASE, MITOCHONDRIAL"/>
    <property type="match status" value="1"/>
</dbReference>
<evidence type="ECO:0000256" key="9">
    <source>
        <dbReference type="ARBA" id="ARBA00048141"/>
    </source>
</evidence>
<evidence type="ECO:0000256" key="2">
    <source>
        <dbReference type="ARBA" id="ARBA00013065"/>
    </source>
</evidence>
<organism evidence="11 12">
    <name type="scientific">Agrilactobacillus yilanensis</name>
    <dbReference type="NCBI Taxonomy" id="2485997"/>
    <lineage>
        <taxon>Bacteria</taxon>
        <taxon>Bacillati</taxon>
        <taxon>Bacillota</taxon>
        <taxon>Bacilli</taxon>
        <taxon>Lactobacillales</taxon>
        <taxon>Lactobacillaceae</taxon>
        <taxon>Agrilactobacillus</taxon>
    </lineage>
</organism>
<evidence type="ECO:0000313" key="11">
    <source>
        <dbReference type="EMBL" id="MFD1671230.1"/>
    </source>
</evidence>
<dbReference type="SUPFAM" id="SSF53633">
    <property type="entry name" value="Carbamate kinase-like"/>
    <property type="match status" value="1"/>
</dbReference>
<proteinExistence type="predicted"/>
<keyword evidence="3" id="KW-0055">Arginine biosynthesis</keyword>
<evidence type="ECO:0000256" key="5">
    <source>
        <dbReference type="ARBA" id="ARBA00022679"/>
    </source>
</evidence>
<dbReference type="InterPro" id="IPR004662">
    <property type="entry name" value="AcgluKinase_fam"/>
</dbReference>
<name>A0ABW4J7N6_9LACO</name>
<dbReference type="RefSeq" id="WP_125713605.1">
    <property type="nucleotide sequence ID" value="NZ_JBHTOP010000006.1"/>
</dbReference>
<keyword evidence="4" id="KW-0028">Amino-acid biosynthesis</keyword>
<dbReference type="EC" id="2.7.2.8" evidence="2"/>
<accession>A0ABW4J7N6</accession>
<dbReference type="PANTHER" id="PTHR23342">
    <property type="entry name" value="N-ACETYLGLUTAMATE SYNTHASE"/>
    <property type="match status" value="1"/>
</dbReference>
<evidence type="ECO:0000256" key="8">
    <source>
        <dbReference type="ARBA" id="ARBA00022840"/>
    </source>
</evidence>
<comment type="pathway">
    <text evidence="1">Amino-acid biosynthesis; L-arginine biosynthesis; N(2)-acetyl-L-ornithine from L-glutamate: step 2/4.</text>
</comment>
<dbReference type="CDD" id="cd04238">
    <property type="entry name" value="AAK_NAGK-like"/>
    <property type="match status" value="1"/>
</dbReference>
<dbReference type="Gene3D" id="3.40.1160.10">
    <property type="entry name" value="Acetylglutamate kinase-like"/>
    <property type="match status" value="1"/>
</dbReference>
<evidence type="ECO:0000256" key="4">
    <source>
        <dbReference type="ARBA" id="ARBA00022605"/>
    </source>
</evidence>
<evidence type="ECO:0000256" key="7">
    <source>
        <dbReference type="ARBA" id="ARBA00022777"/>
    </source>
</evidence>
<keyword evidence="12" id="KW-1185">Reference proteome</keyword>
<comment type="caution">
    <text evidence="11">The sequence shown here is derived from an EMBL/GenBank/DDBJ whole genome shotgun (WGS) entry which is preliminary data.</text>
</comment>
<comment type="catalytic activity">
    <reaction evidence="9">
        <text>N-acetyl-L-glutamate + ATP = N-acetyl-L-glutamyl 5-phosphate + ADP</text>
        <dbReference type="Rhea" id="RHEA:14629"/>
        <dbReference type="ChEBI" id="CHEBI:30616"/>
        <dbReference type="ChEBI" id="CHEBI:44337"/>
        <dbReference type="ChEBI" id="CHEBI:57936"/>
        <dbReference type="ChEBI" id="CHEBI:456216"/>
        <dbReference type="EC" id="2.7.2.8"/>
    </reaction>
</comment>
<feature type="domain" description="Aspartate/glutamate/uridylate kinase" evidence="10">
    <location>
        <begin position="4"/>
        <end position="231"/>
    </location>
</feature>
<keyword evidence="6" id="KW-0547">Nucleotide-binding</keyword>
<evidence type="ECO:0000313" key="12">
    <source>
        <dbReference type="Proteomes" id="UP001597267"/>
    </source>
</evidence>
<dbReference type="InterPro" id="IPR001057">
    <property type="entry name" value="Glu/AcGlu_kinase"/>
</dbReference>
<evidence type="ECO:0000259" key="10">
    <source>
        <dbReference type="Pfam" id="PF00696"/>
    </source>
</evidence>
<keyword evidence="8" id="KW-0067">ATP-binding</keyword>
<dbReference type="InterPro" id="IPR001048">
    <property type="entry name" value="Asp/Glu/Uridylate_kinase"/>
</dbReference>
<dbReference type="Proteomes" id="UP001597267">
    <property type="component" value="Unassembled WGS sequence"/>
</dbReference>
<dbReference type="PIRSF" id="PIRSF000728">
    <property type="entry name" value="NAGK"/>
    <property type="match status" value="1"/>
</dbReference>
<dbReference type="Pfam" id="PF00696">
    <property type="entry name" value="AA_kinase"/>
    <property type="match status" value="1"/>
</dbReference>
<dbReference type="EMBL" id="JBHTOP010000006">
    <property type="protein sequence ID" value="MFD1671230.1"/>
    <property type="molecule type" value="Genomic_DNA"/>
</dbReference>
<evidence type="ECO:0000256" key="1">
    <source>
        <dbReference type="ARBA" id="ARBA00004828"/>
    </source>
</evidence>
<evidence type="ECO:0000256" key="6">
    <source>
        <dbReference type="ARBA" id="ARBA00022741"/>
    </source>
</evidence>
<dbReference type="NCBIfam" id="TIGR00761">
    <property type="entry name" value="argB"/>
    <property type="match status" value="1"/>
</dbReference>
<protein>
    <recommendedName>
        <fullName evidence="2">acetylglutamate kinase</fullName>
        <ecNumber evidence="2">2.7.2.8</ecNumber>
    </recommendedName>
</protein>
<dbReference type="InterPro" id="IPR036393">
    <property type="entry name" value="AceGlu_kinase-like_sf"/>
</dbReference>
<keyword evidence="7 11" id="KW-0418">Kinase</keyword>
<dbReference type="GO" id="GO:0003991">
    <property type="term" value="F:acetylglutamate kinase activity"/>
    <property type="evidence" value="ECO:0007669"/>
    <property type="project" value="UniProtKB-EC"/>
</dbReference>